<feature type="compositionally biased region" description="Basic and acidic residues" evidence="4">
    <location>
        <begin position="317"/>
        <end position="329"/>
    </location>
</feature>
<dbReference type="EMBL" id="JAFIRN010000001">
    <property type="protein sequence ID" value="KAG5856056.1"/>
    <property type="molecule type" value="Genomic_DNA"/>
</dbReference>
<evidence type="ECO:0000256" key="3">
    <source>
        <dbReference type="ARBA" id="ARBA00023242"/>
    </source>
</evidence>
<protein>
    <recommendedName>
        <fullName evidence="2">S100P-binding protein</fullName>
    </recommendedName>
</protein>
<feature type="region of interest" description="Disordered" evidence="4">
    <location>
        <begin position="81"/>
        <end position="115"/>
    </location>
</feature>
<sequence>MDAERQAARAFGVPRPEERRATPHLRSLSSYSRRIVCESADGWPSFSHSLQAPFCNMKIKIVNSQPPPPLSGKRRLDVSALEEGGSTPPRKRLALSASTPGLGAPRTPAGTFGQKPGPPLPFWPRPLPCPEPCREGRGGGRGGRKEPLSLDEGYFAVVPRGAEEKARGRWAAPGGQPPAAQLAGPGGGAAVVQSRAGGCVRGGALPSPALCRNLLSCLDDAAQPGAAGRCRGWRVSGRGRGLAWGPPFESWLRRGSFSEGDREAGGRGMTVKVELAERTWPSPCKENTGSPGDKGEPSNSAQLSPVQVRSVVVVPQKRADQDDAKSGREHLRRPVVYDREADWEREKELYVAAVTSHMADSTPCGGGVMTELVNLMKTVARQGVGNGNEPWQHPSDLTRRNYGGGAGKARISLDEWQQRNRTTHCRFADVPEFQRTPVPQSRSA</sequence>
<feature type="region of interest" description="Disordered" evidence="4">
    <location>
        <begin position="273"/>
        <end position="330"/>
    </location>
</feature>
<evidence type="ECO:0000256" key="2">
    <source>
        <dbReference type="ARBA" id="ARBA00020595"/>
    </source>
</evidence>
<dbReference type="Proteomes" id="UP001044222">
    <property type="component" value="Unassembled WGS sequence"/>
</dbReference>
<keyword evidence="3" id="KW-0539">Nucleus</keyword>
<dbReference type="Pfam" id="PF15427">
    <property type="entry name" value="S100PBPR"/>
    <property type="match status" value="1"/>
</dbReference>
<dbReference type="InterPro" id="IPR026097">
    <property type="entry name" value="S100PBP"/>
</dbReference>
<feature type="region of interest" description="Disordered" evidence="4">
    <location>
        <begin position="1"/>
        <end position="25"/>
    </location>
</feature>
<accession>A0A9D3MYC0</accession>
<evidence type="ECO:0000313" key="5">
    <source>
        <dbReference type="EMBL" id="KAG5856056.1"/>
    </source>
</evidence>
<evidence type="ECO:0000313" key="6">
    <source>
        <dbReference type="Proteomes" id="UP001044222"/>
    </source>
</evidence>
<comment type="caution">
    <text evidence="5">The sequence shown here is derived from an EMBL/GenBank/DDBJ whole genome shotgun (WGS) entry which is preliminary data.</text>
</comment>
<dbReference type="GO" id="GO:0048306">
    <property type="term" value="F:calcium-dependent protein binding"/>
    <property type="evidence" value="ECO:0007669"/>
    <property type="project" value="InterPro"/>
</dbReference>
<dbReference type="AlphaFoldDB" id="A0A9D3MYC0"/>
<name>A0A9D3MYC0_ANGAN</name>
<dbReference type="PANTHER" id="PTHR14455:SF0">
    <property type="entry name" value="S100P-BINDING PROTEIN"/>
    <property type="match status" value="1"/>
</dbReference>
<comment type="subcellular location">
    <subcellularLocation>
        <location evidence="1">Nucleus</location>
    </subcellularLocation>
</comment>
<feature type="compositionally biased region" description="Low complexity" evidence="4">
    <location>
        <begin position="304"/>
        <end position="316"/>
    </location>
</feature>
<dbReference type="PANTHER" id="PTHR14455">
    <property type="entry name" value="ASKOPOS"/>
    <property type="match status" value="1"/>
</dbReference>
<gene>
    <name evidence="5" type="ORF">ANANG_G00003880</name>
</gene>
<reference evidence="5" key="1">
    <citation type="submission" date="2021-01" db="EMBL/GenBank/DDBJ databases">
        <title>A chromosome-scale assembly of European eel, Anguilla anguilla.</title>
        <authorList>
            <person name="Henkel C."/>
            <person name="Jong-Raadsen S.A."/>
            <person name="Dufour S."/>
            <person name="Weltzien F.-A."/>
            <person name="Palstra A.P."/>
            <person name="Pelster B."/>
            <person name="Spaink H.P."/>
            <person name="Van Den Thillart G.E."/>
            <person name="Jansen H."/>
            <person name="Zahm M."/>
            <person name="Klopp C."/>
            <person name="Cedric C."/>
            <person name="Louis A."/>
            <person name="Berthelot C."/>
            <person name="Parey E."/>
            <person name="Roest Crollius H."/>
            <person name="Montfort J."/>
            <person name="Robinson-Rechavi M."/>
            <person name="Bucao C."/>
            <person name="Bouchez O."/>
            <person name="Gislard M."/>
            <person name="Lluch J."/>
            <person name="Milhes M."/>
            <person name="Lampietro C."/>
            <person name="Lopez Roques C."/>
            <person name="Donnadieu C."/>
            <person name="Braasch I."/>
            <person name="Desvignes T."/>
            <person name="Postlethwait J."/>
            <person name="Bobe J."/>
            <person name="Guiguen Y."/>
            <person name="Dirks R."/>
        </authorList>
    </citation>
    <scope>NUCLEOTIDE SEQUENCE</scope>
    <source>
        <strain evidence="5">Tag_6206</strain>
        <tissue evidence="5">Liver</tissue>
    </source>
</reference>
<organism evidence="5 6">
    <name type="scientific">Anguilla anguilla</name>
    <name type="common">European freshwater eel</name>
    <name type="synonym">Muraena anguilla</name>
    <dbReference type="NCBI Taxonomy" id="7936"/>
    <lineage>
        <taxon>Eukaryota</taxon>
        <taxon>Metazoa</taxon>
        <taxon>Chordata</taxon>
        <taxon>Craniata</taxon>
        <taxon>Vertebrata</taxon>
        <taxon>Euteleostomi</taxon>
        <taxon>Actinopterygii</taxon>
        <taxon>Neopterygii</taxon>
        <taxon>Teleostei</taxon>
        <taxon>Anguilliformes</taxon>
        <taxon>Anguillidae</taxon>
        <taxon>Anguilla</taxon>
    </lineage>
</organism>
<keyword evidence="6" id="KW-1185">Reference proteome</keyword>
<proteinExistence type="predicted"/>
<evidence type="ECO:0000256" key="1">
    <source>
        <dbReference type="ARBA" id="ARBA00004123"/>
    </source>
</evidence>
<evidence type="ECO:0000256" key="4">
    <source>
        <dbReference type="SAM" id="MobiDB-lite"/>
    </source>
</evidence>
<dbReference type="GO" id="GO:0005634">
    <property type="term" value="C:nucleus"/>
    <property type="evidence" value="ECO:0007669"/>
    <property type="project" value="UniProtKB-SubCell"/>
</dbReference>